<dbReference type="InterPro" id="IPR014284">
    <property type="entry name" value="RNA_pol_sigma-70_dom"/>
</dbReference>
<protein>
    <submittedName>
        <fullName evidence="2">Uncharacterized protein</fullName>
    </submittedName>
</protein>
<dbReference type="InterPro" id="IPR013324">
    <property type="entry name" value="RNA_pol_sigma_r3/r4-like"/>
</dbReference>
<sequence length="417" mass="45246">MRDETPRPDGLTVADLDRDNGRFWKVDLRAYAERQLRQNGVPSGRLDADDVVQSTWLELHTATAGIRWADRYAYRVARNAIRRAAREGRRASSTALVSDDETVLGEAYKTAHEQEWNSPVEHRVLQQETASEIAAAKGRLTPLQRGAVEGTVEHGLPRSDVAARMRVRAGTVSAHRARGLSKLRAELVGLFLLWLLLLSCVAFYSLMHSPGSMAGGVGGLVVLLVTGVGKLARSLQREGRRIMTCGVEWLTAVAALGLTACVVVLVVVSRSADGTPGLDYASGAEPTLSRSGLESCLVNSYPRCPGNQWWWRTSTDEPLRTTLDLDGAGTSRALRGHLWLDGCGLDDISVRWSIAAGSRQVASGTMTTHNALESRALTGKVPRQARVLTLTVRRTDSDSACRGVFTWDTAGLEATGH</sequence>
<keyword evidence="1" id="KW-1133">Transmembrane helix</keyword>
<dbReference type="SUPFAM" id="SSF88659">
    <property type="entry name" value="Sigma3 and sigma4 domains of RNA polymerase sigma factors"/>
    <property type="match status" value="1"/>
</dbReference>
<comment type="caution">
    <text evidence="2">The sequence shown here is derived from an EMBL/GenBank/DDBJ whole genome shotgun (WGS) entry which is preliminary data.</text>
</comment>
<dbReference type="InterPro" id="IPR036388">
    <property type="entry name" value="WH-like_DNA-bd_sf"/>
</dbReference>
<organism evidence="2 3">
    <name type="scientific">Streptomyces mordarskii</name>
    <dbReference type="NCBI Taxonomy" id="1226758"/>
    <lineage>
        <taxon>Bacteria</taxon>
        <taxon>Bacillati</taxon>
        <taxon>Actinomycetota</taxon>
        <taxon>Actinomycetes</taxon>
        <taxon>Kitasatosporales</taxon>
        <taxon>Streptomycetaceae</taxon>
        <taxon>Streptomyces</taxon>
    </lineage>
</organism>
<keyword evidence="1" id="KW-0472">Membrane</keyword>
<evidence type="ECO:0000313" key="2">
    <source>
        <dbReference type="EMBL" id="GAA0538969.1"/>
    </source>
</evidence>
<accession>A0ABN1DB07</accession>
<dbReference type="RefSeq" id="WP_161500434.1">
    <property type="nucleotide sequence ID" value="NZ_BAAABZ010000045.1"/>
</dbReference>
<feature type="transmembrane region" description="Helical" evidence="1">
    <location>
        <begin position="213"/>
        <end position="232"/>
    </location>
</feature>
<name>A0ABN1DB07_9ACTN</name>
<dbReference type="Gene3D" id="1.10.10.10">
    <property type="entry name" value="Winged helix-like DNA-binding domain superfamily/Winged helix DNA-binding domain"/>
    <property type="match status" value="1"/>
</dbReference>
<dbReference type="NCBIfam" id="TIGR02937">
    <property type="entry name" value="sigma70-ECF"/>
    <property type="match status" value="1"/>
</dbReference>
<evidence type="ECO:0000313" key="3">
    <source>
        <dbReference type="Proteomes" id="UP001501576"/>
    </source>
</evidence>
<feature type="transmembrane region" description="Helical" evidence="1">
    <location>
        <begin position="244"/>
        <end position="268"/>
    </location>
</feature>
<proteinExistence type="predicted"/>
<keyword evidence="1" id="KW-0812">Transmembrane</keyword>
<dbReference type="SUPFAM" id="SSF88946">
    <property type="entry name" value="Sigma2 domain of RNA polymerase sigma factors"/>
    <property type="match status" value="1"/>
</dbReference>
<dbReference type="Gene3D" id="1.10.1740.10">
    <property type="match status" value="1"/>
</dbReference>
<gene>
    <name evidence="2" type="ORF">GCM10010390_46150</name>
</gene>
<dbReference type="EMBL" id="BAAABZ010000045">
    <property type="protein sequence ID" value="GAA0538969.1"/>
    <property type="molecule type" value="Genomic_DNA"/>
</dbReference>
<dbReference type="InterPro" id="IPR013325">
    <property type="entry name" value="RNA_pol_sigma_r2"/>
</dbReference>
<feature type="transmembrane region" description="Helical" evidence="1">
    <location>
        <begin position="187"/>
        <end position="207"/>
    </location>
</feature>
<keyword evidence="3" id="KW-1185">Reference proteome</keyword>
<dbReference type="Proteomes" id="UP001501576">
    <property type="component" value="Unassembled WGS sequence"/>
</dbReference>
<reference evidence="2 3" key="1">
    <citation type="journal article" date="2019" name="Int. J. Syst. Evol. Microbiol.">
        <title>The Global Catalogue of Microorganisms (GCM) 10K type strain sequencing project: providing services to taxonomists for standard genome sequencing and annotation.</title>
        <authorList>
            <consortium name="The Broad Institute Genomics Platform"/>
            <consortium name="The Broad Institute Genome Sequencing Center for Infectious Disease"/>
            <person name="Wu L."/>
            <person name="Ma J."/>
        </authorList>
    </citation>
    <scope>NUCLEOTIDE SEQUENCE [LARGE SCALE GENOMIC DNA]</scope>
    <source>
        <strain evidence="2 3">JCM 5052</strain>
    </source>
</reference>
<evidence type="ECO:0000256" key="1">
    <source>
        <dbReference type="SAM" id="Phobius"/>
    </source>
</evidence>